<accession>D8QPA1</accession>
<dbReference type="Proteomes" id="UP000001514">
    <property type="component" value="Unassembled WGS sequence"/>
</dbReference>
<dbReference type="AlphaFoldDB" id="D8QPA1"/>
<dbReference type="Gene3D" id="3.40.50.150">
    <property type="entry name" value="Vaccinia Virus protein VP39"/>
    <property type="match status" value="1"/>
</dbReference>
<dbReference type="CDD" id="cd02440">
    <property type="entry name" value="AdoMet_MTases"/>
    <property type="match status" value="1"/>
</dbReference>
<evidence type="ECO:0000313" key="2">
    <source>
        <dbReference type="Proteomes" id="UP000001514"/>
    </source>
</evidence>
<protein>
    <submittedName>
        <fullName evidence="1">Uncharacterized protein</fullName>
    </submittedName>
</protein>
<name>D8QPA1_SELML</name>
<dbReference type="KEGG" id="smo:SELMODRAFT_402005"/>
<sequence>MGAKPRLGKSAISYAVDGYGGSALTQRMPPMGAKPTDLGSRQSPMQSLGCCKGLEEQIDDLPELPNELDENVTLVEDVNAKQPEAGLDTMQAFQFSGTQAHDGVILIDKEQRPEDLRSVPRRKQTKEADVYSNPASLHFETSTGLLARILVRGFGDPPDVPVCRLLPNEVVRRVNKADLHKLMSSGERDNSRCEEAEALHEEFEAELRLEKKKELQALSKLYREDTINKKTWVLVRNYDKDNNTAPSVGDQNVLCLEGQSSRQSSLAPIIYAKIMFRKLLSIIDPELGDDWYKAVTSIHKWVGLEKLYAMSESKLTKEKRMWYFNKLYILDRKPQQQLLGLSRLQDALWLKWFVIDQYLQIIREEAATIMDEFKIDDHKLGEKGNFLKWYDEMRVLIELKNQWKRCFRRKTIIRNHRCGVICTSNSLCSNAHYLFWIDFPNRVVPSWEAKLFKNHSADRRTVLWRLEEVHKSMKGISRKKAQGSQVAVAGSGGGPGLGPATIVFPADTARLSRPIPVMQLSDVVAPIWLDIKDDLVLFTPIKSIVQGSSTGYMMLFVSLDIVPSVSKVARVVKLDMTGVYKVYRPKGWGYRDGINTRISYHAEFLVFNEIGTGTGTTLLAALDSGRHVIGMEKNEELTDFAKQRIASSGASQEMGEQLQIPQLVPV</sequence>
<keyword evidence="2" id="KW-1185">Reference proteome</keyword>
<evidence type="ECO:0000313" key="1">
    <source>
        <dbReference type="EMBL" id="EFJ38245.1"/>
    </source>
</evidence>
<organism evidence="2">
    <name type="scientific">Selaginella moellendorffii</name>
    <name type="common">Spikemoss</name>
    <dbReference type="NCBI Taxonomy" id="88036"/>
    <lineage>
        <taxon>Eukaryota</taxon>
        <taxon>Viridiplantae</taxon>
        <taxon>Streptophyta</taxon>
        <taxon>Embryophyta</taxon>
        <taxon>Tracheophyta</taxon>
        <taxon>Lycopodiopsida</taxon>
        <taxon>Selaginellales</taxon>
        <taxon>Selaginellaceae</taxon>
        <taxon>Selaginella</taxon>
    </lineage>
</organism>
<gene>
    <name evidence="1" type="ORF">SELMODRAFT_402005</name>
</gene>
<dbReference type="InterPro" id="IPR029063">
    <property type="entry name" value="SAM-dependent_MTases_sf"/>
</dbReference>
<dbReference type="HOGENOM" id="CLU_412467_0_0_1"/>
<dbReference type="SUPFAM" id="SSF53335">
    <property type="entry name" value="S-adenosyl-L-methionine-dependent methyltransferases"/>
    <property type="match status" value="1"/>
</dbReference>
<reference evidence="1 2" key="1">
    <citation type="journal article" date="2011" name="Science">
        <title>The Selaginella genome identifies genetic changes associated with the evolution of vascular plants.</title>
        <authorList>
            <person name="Banks J.A."/>
            <person name="Nishiyama T."/>
            <person name="Hasebe M."/>
            <person name="Bowman J.L."/>
            <person name="Gribskov M."/>
            <person name="dePamphilis C."/>
            <person name="Albert V.A."/>
            <person name="Aono N."/>
            <person name="Aoyama T."/>
            <person name="Ambrose B.A."/>
            <person name="Ashton N.W."/>
            <person name="Axtell M.J."/>
            <person name="Barker E."/>
            <person name="Barker M.S."/>
            <person name="Bennetzen J.L."/>
            <person name="Bonawitz N.D."/>
            <person name="Chapple C."/>
            <person name="Cheng C."/>
            <person name="Correa L.G."/>
            <person name="Dacre M."/>
            <person name="DeBarry J."/>
            <person name="Dreyer I."/>
            <person name="Elias M."/>
            <person name="Engstrom E.M."/>
            <person name="Estelle M."/>
            <person name="Feng L."/>
            <person name="Finet C."/>
            <person name="Floyd S.K."/>
            <person name="Frommer W.B."/>
            <person name="Fujita T."/>
            <person name="Gramzow L."/>
            <person name="Gutensohn M."/>
            <person name="Harholt J."/>
            <person name="Hattori M."/>
            <person name="Heyl A."/>
            <person name="Hirai T."/>
            <person name="Hiwatashi Y."/>
            <person name="Ishikawa M."/>
            <person name="Iwata M."/>
            <person name="Karol K.G."/>
            <person name="Koehler B."/>
            <person name="Kolukisaoglu U."/>
            <person name="Kubo M."/>
            <person name="Kurata T."/>
            <person name="Lalonde S."/>
            <person name="Li K."/>
            <person name="Li Y."/>
            <person name="Litt A."/>
            <person name="Lyons E."/>
            <person name="Manning G."/>
            <person name="Maruyama T."/>
            <person name="Michael T.P."/>
            <person name="Mikami K."/>
            <person name="Miyazaki S."/>
            <person name="Morinaga S."/>
            <person name="Murata T."/>
            <person name="Mueller-Roeber B."/>
            <person name="Nelson D.R."/>
            <person name="Obara M."/>
            <person name="Oguri Y."/>
            <person name="Olmstead R.G."/>
            <person name="Onodera N."/>
            <person name="Petersen B.L."/>
            <person name="Pils B."/>
            <person name="Prigge M."/>
            <person name="Rensing S.A."/>
            <person name="Riano-Pachon D.M."/>
            <person name="Roberts A.W."/>
            <person name="Sato Y."/>
            <person name="Scheller H.V."/>
            <person name="Schulz B."/>
            <person name="Schulz C."/>
            <person name="Shakirov E.V."/>
            <person name="Shibagaki N."/>
            <person name="Shinohara N."/>
            <person name="Shippen D.E."/>
            <person name="Soerensen I."/>
            <person name="Sotooka R."/>
            <person name="Sugimoto N."/>
            <person name="Sugita M."/>
            <person name="Sumikawa N."/>
            <person name="Tanurdzic M."/>
            <person name="Theissen G."/>
            <person name="Ulvskov P."/>
            <person name="Wakazuki S."/>
            <person name="Weng J.K."/>
            <person name="Willats W.W."/>
            <person name="Wipf D."/>
            <person name="Wolf P.G."/>
            <person name="Yang L."/>
            <person name="Zimmer A.D."/>
            <person name="Zhu Q."/>
            <person name="Mitros T."/>
            <person name="Hellsten U."/>
            <person name="Loque D."/>
            <person name="Otillar R."/>
            <person name="Salamov A."/>
            <person name="Schmutz J."/>
            <person name="Shapiro H."/>
            <person name="Lindquist E."/>
            <person name="Lucas S."/>
            <person name="Rokhsar D."/>
            <person name="Grigoriev I.V."/>
        </authorList>
    </citation>
    <scope>NUCLEOTIDE SEQUENCE [LARGE SCALE GENOMIC DNA]</scope>
</reference>
<proteinExistence type="predicted"/>
<dbReference type="InParanoid" id="D8QPA1"/>
<dbReference type="Gramene" id="EFJ38245">
    <property type="protein sequence ID" value="EFJ38245"/>
    <property type="gene ID" value="SELMODRAFT_402005"/>
</dbReference>
<dbReference type="EMBL" id="GL377565">
    <property type="protein sequence ID" value="EFJ38245.1"/>
    <property type="molecule type" value="Genomic_DNA"/>
</dbReference>